<comment type="caution">
    <text evidence="3">The sequence shown here is derived from an EMBL/GenBank/DDBJ whole genome shotgun (WGS) entry which is preliminary data.</text>
</comment>
<feature type="domain" description="DUF3502" evidence="2">
    <location>
        <begin position="440"/>
        <end position="508"/>
    </location>
</feature>
<dbReference type="Gene3D" id="3.40.190.10">
    <property type="entry name" value="Periplasmic binding protein-like II"/>
    <property type="match status" value="2"/>
</dbReference>
<dbReference type="PANTHER" id="PTHR43649">
    <property type="entry name" value="ARABINOSE-BINDING PROTEIN-RELATED"/>
    <property type="match status" value="1"/>
</dbReference>
<sequence>MKSKKGISALLLSTVLFGSLLSACGNNSSATDSKGTTADAKVDEIVFALPSFNRIPDDLSKVTAAINEITTKKIGVKVDFRLYGPSDYAQKVNLALQSGEKMDIFTTLGQFSNYASKSQISPLEDLLPEYGKEMTAILEKDFGLDILKATTMDGHIYGIPVNKGMALPTNIIYNSDMLKEAGLTADDIQTVEDLPAVFAAVKKKSPDVVPFGTINVNPTDTGLINLLKGASKVDYLMDTTGVGVVIGDSGKVVNFYETDSFKEGIQMMRDWFNAGYLQKDTATTTITAMEMISSGRGFSFLGGYSGMEVGKTLSAQAGKKLETKRIAPFYFDTSAVNAVTWMVSSTSKEQVAAVKFLNLLYTDTDLINTILYGIEGEDYLKVDEHHVKFPEGKDANTVPYTAMLSSGIVGSESLQYQFEGTNWSDIELKLKENKDTERSPYFGFIFDQNQVKTQMSAVNNVVNQFLPALVSGSVDPATIIPKFINALKDAGAQAIIDSKQEQLDQWIAAQK</sequence>
<organism evidence="3 4">
    <name type="scientific">Paenibacillus monticola</name>
    <dbReference type="NCBI Taxonomy" id="2666075"/>
    <lineage>
        <taxon>Bacteria</taxon>
        <taxon>Bacillati</taxon>
        <taxon>Bacillota</taxon>
        <taxon>Bacilli</taxon>
        <taxon>Bacillales</taxon>
        <taxon>Paenibacillaceae</taxon>
        <taxon>Paenibacillus</taxon>
    </lineage>
</organism>
<dbReference type="Pfam" id="PF12010">
    <property type="entry name" value="DUF3502"/>
    <property type="match status" value="1"/>
</dbReference>
<reference evidence="3 4" key="1">
    <citation type="submission" date="2019-11" db="EMBL/GenBank/DDBJ databases">
        <title>Paenibacillus monticola sp. nov., a novel PGPR strain isolated from mountain sample in China.</title>
        <authorList>
            <person name="Zhao Q."/>
            <person name="Li H.-P."/>
            <person name="Zhang J.-L."/>
        </authorList>
    </citation>
    <scope>NUCLEOTIDE SEQUENCE [LARGE SCALE GENOMIC DNA]</scope>
    <source>
        <strain evidence="3 4">LC-T2</strain>
    </source>
</reference>
<protein>
    <submittedName>
        <fullName evidence="3">Extracellular solute-binding protein</fullName>
    </submittedName>
</protein>
<dbReference type="PROSITE" id="PS51257">
    <property type="entry name" value="PROKAR_LIPOPROTEIN"/>
    <property type="match status" value="1"/>
</dbReference>
<dbReference type="Proteomes" id="UP000463051">
    <property type="component" value="Unassembled WGS sequence"/>
</dbReference>
<dbReference type="RefSeq" id="WP_154117045.1">
    <property type="nucleotide sequence ID" value="NZ_WJXB01000001.1"/>
</dbReference>
<name>A0A7X2H1X3_9BACL</name>
<evidence type="ECO:0000259" key="2">
    <source>
        <dbReference type="Pfam" id="PF12010"/>
    </source>
</evidence>
<keyword evidence="4" id="KW-1185">Reference proteome</keyword>
<accession>A0A7X2H1X3</accession>
<proteinExistence type="predicted"/>
<dbReference type="EMBL" id="WJXB01000001">
    <property type="protein sequence ID" value="MRN52054.1"/>
    <property type="molecule type" value="Genomic_DNA"/>
</dbReference>
<evidence type="ECO:0000256" key="1">
    <source>
        <dbReference type="SAM" id="SignalP"/>
    </source>
</evidence>
<dbReference type="InterPro" id="IPR006059">
    <property type="entry name" value="SBP"/>
</dbReference>
<feature type="signal peptide" evidence="1">
    <location>
        <begin position="1"/>
        <end position="22"/>
    </location>
</feature>
<dbReference type="PANTHER" id="PTHR43649:SF17">
    <property type="entry name" value="ABC TRANSPORTER SOLUTE BINDING PROTEIN-SUGAR TRANSPORT"/>
    <property type="match status" value="1"/>
</dbReference>
<evidence type="ECO:0000313" key="3">
    <source>
        <dbReference type="EMBL" id="MRN52054.1"/>
    </source>
</evidence>
<dbReference type="AlphaFoldDB" id="A0A7X2H1X3"/>
<dbReference type="Pfam" id="PF13416">
    <property type="entry name" value="SBP_bac_8"/>
    <property type="match status" value="1"/>
</dbReference>
<dbReference type="SUPFAM" id="SSF53850">
    <property type="entry name" value="Periplasmic binding protein-like II"/>
    <property type="match status" value="1"/>
</dbReference>
<feature type="chain" id="PRO_5038678738" evidence="1">
    <location>
        <begin position="23"/>
        <end position="511"/>
    </location>
</feature>
<keyword evidence="1" id="KW-0732">Signal</keyword>
<evidence type="ECO:0000313" key="4">
    <source>
        <dbReference type="Proteomes" id="UP000463051"/>
    </source>
</evidence>
<gene>
    <name evidence="3" type="ORF">GJB61_03460</name>
</gene>
<dbReference type="InterPro" id="IPR022627">
    <property type="entry name" value="DUF3502"/>
</dbReference>
<dbReference type="InterPro" id="IPR050490">
    <property type="entry name" value="Bact_solute-bd_prot1"/>
</dbReference>